<name>A0A0F7U2V8_NEOCL</name>
<dbReference type="SUPFAM" id="SSF55797">
    <property type="entry name" value="PR-1-like"/>
    <property type="match status" value="1"/>
</dbReference>
<feature type="signal peptide" evidence="2">
    <location>
        <begin position="1"/>
        <end position="37"/>
    </location>
</feature>
<dbReference type="InterPro" id="IPR014044">
    <property type="entry name" value="CAP_dom"/>
</dbReference>
<dbReference type="SMART" id="SM00198">
    <property type="entry name" value="SCP"/>
    <property type="match status" value="1"/>
</dbReference>
<proteinExistence type="predicted"/>
<evidence type="ECO:0000313" key="4">
    <source>
        <dbReference type="EMBL" id="CEL64153.1"/>
    </source>
</evidence>
<dbReference type="PROSITE" id="PS01009">
    <property type="entry name" value="CRISP_1"/>
    <property type="match status" value="1"/>
</dbReference>
<dbReference type="PRINTS" id="PR00837">
    <property type="entry name" value="V5TPXLIKE"/>
</dbReference>
<dbReference type="EMBL" id="LN714474">
    <property type="protein sequence ID" value="CEL64153.1"/>
    <property type="molecule type" value="Genomic_DNA"/>
</dbReference>
<reference evidence="4" key="1">
    <citation type="journal article" date="2015" name="PLoS ONE">
        <title>Comprehensive Evaluation of Toxoplasma gondii VEG and Neospora caninum LIV Genomes with Tachyzoite Stage Transcriptome and Proteome Defines Novel Transcript Features.</title>
        <authorList>
            <person name="Ramaprasad A."/>
            <person name="Mourier T."/>
            <person name="Naeem R."/>
            <person name="Malas T.B."/>
            <person name="Moussa E."/>
            <person name="Panigrahi A."/>
            <person name="Vermont S.J."/>
            <person name="Otto T.D."/>
            <person name="Wastling J."/>
            <person name="Pain A."/>
        </authorList>
    </citation>
    <scope>NUCLEOTIDE SEQUENCE</scope>
    <source>
        <strain evidence="4">Liverpool</strain>
    </source>
</reference>
<protein>
    <submittedName>
        <fullName evidence="4">SCP family extracellular subfamily protein</fullName>
    </submittedName>
</protein>
<dbReference type="Pfam" id="PF00188">
    <property type="entry name" value="CAP"/>
    <property type="match status" value="1"/>
</dbReference>
<feature type="transmembrane region" description="Helical" evidence="1">
    <location>
        <begin position="237"/>
        <end position="261"/>
    </location>
</feature>
<dbReference type="AlphaFoldDB" id="A0A0F7U2V8"/>
<accession>A0A0F7U2V8</accession>
<dbReference type="PANTHER" id="PTHR10334">
    <property type="entry name" value="CYSTEINE-RICH SECRETORY PROTEIN-RELATED"/>
    <property type="match status" value="1"/>
</dbReference>
<dbReference type="InterPro" id="IPR035940">
    <property type="entry name" value="CAP_sf"/>
</dbReference>
<dbReference type="InterPro" id="IPR001283">
    <property type="entry name" value="CRISP-related"/>
</dbReference>
<sequence>MYSWFRAALAPAAAMAKKAVRALSVFVCVAFPALVEATSARNESVLGLESESVLQASQSVRVRNTSGTTQSEGYEDVTEECLKLHNKFRTAGLDVGVPELVANPTARNVVMDIVKKRAADKCAKEEHSEEARKAGMGENIFYADDANCAIGVKMWYDEVKILKGNYPGTEWNRMGTIGHFTQVMWETSQGMACARTTSCPKWNQLFCVYKPAGNWIGVAPFSEAVWMSILKRDGMSGALSVAQVSAGSLAAVISAVLFILAE</sequence>
<gene>
    <name evidence="4" type="ORF">BN1204_000710</name>
</gene>
<evidence type="ECO:0000256" key="1">
    <source>
        <dbReference type="SAM" id="Phobius"/>
    </source>
</evidence>
<feature type="chain" id="PRO_5002522919" evidence="2">
    <location>
        <begin position="38"/>
        <end position="262"/>
    </location>
</feature>
<organism evidence="4">
    <name type="scientific">Neospora caninum (strain Liverpool)</name>
    <dbReference type="NCBI Taxonomy" id="572307"/>
    <lineage>
        <taxon>Eukaryota</taxon>
        <taxon>Sar</taxon>
        <taxon>Alveolata</taxon>
        <taxon>Apicomplexa</taxon>
        <taxon>Conoidasida</taxon>
        <taxon>Coccidia</taxon>
        <taxon>Eucoccidiorida</taxon>
        <taxon>Eimeriorina</taxon>
        <taxon>Sarcocystidae</taxon>
        <taxon>Neospora</taxon>
    </lineage>
</organism>
<evidence type="ECO:0000259" key="3">
    <source>
        <dbReference type="SMART" id="SM00198"/>
    </source>
</evidence>
<dbReference type="InterPro" id="IPR018244">
    <property type="entry name" value="Allrgn_V5/Tpx1_CS"/>
</dbReference>
<dbReference type="GO" id="GO:0005576">
    <property type="term" value="C:extracellular region"/>
    <property type="evidence" value="ECO:0007669"/>
    <property type="project" value="InterPro"/>
</dbReference>
<feature type="domain" description="SCP" evidence="3">
    <location>
        <begin position="76"/>
        <end position="217"/>
    </location>
</feature>
<dbReference type="Gene3D" id="3.40.33.10">
    <property type="entry name" value="CAP"/>
    <property type="match status" value="1"/>
</dbReference>
<keyword evidence="1" id="KW-0812">Transmembrane</keyword>
<keyword evidence="1" id="KW-1133">Transmembrane helix</keyword>
<keyword evidence="1" id="KW-0472">Membrane</keyword>
<evidence type="ECO:0000256" key="2">
    <source>
        <dbReference type="SAM" id="SignalP"/>
    </source>
</evidence>
<keyword evidence="2" id="KW-0732">Signal</keyword>